<dbReference type="GO" id="GO:0008237">
    <property type="term" value="F:metallopeptidase activity"/>
    <property type="evidence" value="ECO:0007669"/>
    <property type="project" value="InterPro"/>
</dbReference>
<evidence type="ECO:0000313" key="4">
    <source>
        <dbReference type="Proteomes" id="UP000623269"/>
    </source>
</evidence>
<dbReference type="InterPro" id="IPR036059">
    <property type="entry name" value="TldD/PmbA_sf"/>
</dbReference>
<dbReference type="InterPro" id="IPR051463">
    <property type="entry name" value="Peptidase_U62_metallo"/>
</dbReference>
<dbReference type="RefSeq" id="WP_197661270.1">
    <property type="nucleotide sequence ID" value="NZ_JAEAGR010000008.1"/>
</dbReference>
<dbReference type="GO" id="GO:0006508">
    <property type="term" value="P:proteolysis"/>
    <property type="evidence" value="ECO:0007669"/>
    <property type="project" value="InterPro"/>
</dbReference>
<dbReference type="SUPFAM" id="SSF111283">
    <property type="entry name" value="Putative modulator of DNA gyrase, PmbA/TldD"/>
    <property type="match status" value="1"/>
</dbReference>
<gene>
    <name evidence="3" type="ORF">I5677_09090</name>
</gene>
<protein>
    <submittedName>
        <fullName evidence="3">TldD/PmbA family protein</fullName>
    </submittedName>
</protein>
<name>A0A8J7H9E9_9FIRM</name>
<dbReference type="GO" id="GO:0005829">
    <property type="term" value="C:cytosol"/>
    <property type="evidence" value="ECO:0007669"/>
    <property type="project" value="TreeGrafter"/>
</dbReference>
<dbReference type="InterPro" id="IPR035068">
    <property type="entry name" value="TldD/PmbA_N"/>
</dbReference>
<accession>A0A8J7H9E9</accession>
<dbReference type="InterPro" id="IPR045569">
    <property type="entry name" value="Metalloprtase-TldD/E_C"/>
</dbReference>
<keyword evidence="4" id="KW-1185">Reference proteome</keyword>
<comment type="caution">
    <text evidence="3">The sequence shown here is derived from an EMBL/GenBank/DDBJ whole genome shotgun (WGS) entry which is preliminary data.</text>
</comment>
<evidence type="ECO:0000259" key="2">
    <source>
        <dbReference type="Pfam" id="PF19289"/>
    </source>
</evidence>
<dbReference type="Gene3D" id="3.30.2290.10">
    <property type="entry name" value="PmbA/TldD superfamily"/>
    <property type="match status" value="1"/>
</dbReference>
<dbReference type="EMBL" id="JAEAGR010000008">
    <property type="protein sequence ID" value="MBH1941045.1"/>
    <property type="molecule type" value="Genomic_DNA"/>
</dbReference>
<dbReference type="AlphaFoldDB" id="A0A8J7H9E9"/>
<reference evidence="3" key="1">
    <citation type="submission" date="2020-12" db="EMBL/GenBank/DDBJ databases">
        <title>M. sibirica DSM 26468T genome.</title>
        <authorList>
            <person name="Thieme N."/>
            <person name="Rettenmaier R."/>
            <person name="Zverlov V."/>
            <person name="Liebl W."/>
        </authorList>
    </citation>
    <scope>NUCLEOTIDE SEQUENCE</scope>
    <source>
        <strain evidence="3">DSM 26468</strain>
    </source>
</reference>
<evidence type="ECO:0000313" key="3">
    <source>
        <dbReference type="EMBL" id="MBH1941045.1"/>
    </source>
</evidence>
<dbReference type="PANTHER" id="PTHR30624">
    <property type="entry name" value="UNCHARACTERIZED PROTEIN TLDD AND PMBA"/>
    <property type="match status" value="1"/>
</dbReference>
<feature type="domain" description="Metalloprotease TldD/E C-terminal" evidence="2">
    <location>
        <begin position="238"/>
        <end position="465"/>
    </location>
</feature>
<organism evidence="3 4">
    <name type="scientific">Mobilitalea sibirica</name>
    <dbReference type="NCBI Taxonomy" id="1462919"/>
    <lineage>
        <taxon>Bacteria</taxon>
        <taxon>Bacillati</taxon>
        <taxon>Bacillota</taxon>
        <taxon>Clostridia</taxon>
        <taxon>Lachnospirales</taxon>
        <taxon>Lachnospiraceae</taxon>
        <taxon>Mobilitalea</taxon>
    </lineage>
</organism>
<sequence length="471" mass="51737">MKAVMSDFLVSSKPLVRKLIDRLSKTYSYVSVLGTDTKGKSYVVSKTAIEVKDIIFAERGFVVRIHNGVNYSEYSFNEISEEGLDQIVEEINNKIGKVARIIPANSYEVIEEEAIKQSLFGDIEINPEEISSMEIIHNLTEVKDLALQRSELIANVHVVYNSYHISKIYMSGKKDLEQSYFLGEAFISCVARKAEKTKRYFKSLSGNKGYEIVSKLKDMALEIVDQSIALLDAKPAKPGVYDVICAPDITGLIAHEAFGHGVEMDMFVKNRAKGAEYVGKPVASNISTMHDGAVAADHMASYLFDDEGTLGKDTIVIKDGILQTGISDLLSALKLGTVPTGNGRRQSFERKAYARMTNTFFEGGKDKLEDMIASIKQGYLLEGTFSGMEDPKNWGIQCIALLGKEIIDGKLTGKLISPVVMTGYVPDLLKSITMVSETVELGGAGFCGKGYKEYVKVSDGGPYIKAKVRLG</sequence>
<dbReference type="Pfam" id="PF19289">
    <property type="entry name" value="PmbA_TldD_3rd"/>
    <property type="match status" value="1"/>
</dbReference>
<comment type="similarity">
    <text evidence="1">Belongs to the peptidase U62 family.</text>
</comment>
<evidence type="ECO:0000256" key="1">
    <source>
        <dbReference type="ARBA" id="ARBA00005836"/>
    </source>
</evidence>
<proteinExistence type="inferred from homology"/>
<dbReference type="Proteomes" id="UP000623269">
    <property type="component" value="Unassembled WGS sequence"/>
</dbReference>
<dbReference type="PANTHER" id="PTHR30624:SF4">
    <property type="entry name" value="METALLOPROTEASE TLDD"/>
    <property type="match status" value="1"/>
</dbReference>